<dbReference type="RefSeq" id="WP_047964058.1">
    <property type="nucleotide sequence ID" value="NZ_CAWMBG010000099.1"/>
</dbReference>
<keyword evidence="3" id="KW-1185">Reference proteome</keyword>
<proteinExistence type="predicted"/>
<organism evidence="2 3">
    <name type="scientific">Xenorhabdus khoisanae</name>
    <dbReference type="NCBI Taxonomy" id="880157"/>
    <lineage>
        <taxon>Bacteria</taxon>
        <taxon>Pseudomonadati</taxon>
        <taxon>Pseudomonadota</taxon>
        <taxon>Gammaproteobacteria</taxon>
        <taxon>Enterobacterales</taxon>
        <taxon>Morganellaceae</taxon>
        <taxon>Xenorhabdus</taxon>
    </lineage>
</organism>
<feature type="transmembrane region" description="Helical" evidence="1">
    <location>
        <begin position="297"/>
        <end position="316"/>
    </location>
</feature>
<feature type="transmembrane region" description="Helical" evidence="1">
    <location>
        <begin position="328"/>
        <end position="347"/>
    </location>
</feature>
<accession>A0A0J5FQ59</accession>
<keyword evidence="1" id="KW-1133">Transmembrane helix</keyword>
<feature type="transmembrane region" description="Helical" evidence="1">
    <location>
        <begin position="87"/>
        <end position="108"/>
    </location>
</feature>
<evidence type="ECO:0000313" key="2">
    <source>
        <dbReference type="EMBL" id="KMJ44408.1"/>
    </source>
</evidence>
<sequence>MNLTEMLTNNQFRRLLILYRSIEGRIKSADSSLIEEPDIVRLKDKTAINRSSEESILLALFPILIFVSYIILVIVFYGFYFSYDIAGFQRSCNMFIISVISLLAFYAYRGNISALKTLNILNTLSIIFTFAILALDYFVYYMHHEWYLLTIVFFNFFSNRVIINSLAFSQAMTEILWFKTTNHILRRQIKNSSDVIKENMVTKKKNIFTLFWQYSVLNINLNNTLKISYELNQRVEKKDLTLLTEKRVNKYQHLLDFGIPKKALLMTLLMTILLTKAYVMATFMLFSNFDNRDDLPILFFVVGAAIVFAPLPILLTHRGVTLGFKMLALARYLFIAIFALLVGLKFAVCMLDYSNISLGIIAFDFLLIFFMLNTEYYCQHLRELHCFWAWHKVIKNK</sequence>
<gene>
    <name evidence="2" type="ORF">AB204_14405</name>
</gene>
<dbReference type="AlphaFoldDB" id="A0A0J5FQ59"/>
<reference evidence="2 3" key="1">
    <citation type="submission" date="2015-06" db="EMBL/GenBank/DDBJ databases">
        <title>Draft Whole-Genome Sequence of the Entomopathogenic Bacterium Xenorhabdus khoisanae.</title>
        <authorList>
            <person name="Naidoo S."/>
            <person name="Featherston J."/>
            <person name="Gray V.M."/>
        </authorList>
    </citation>
    <scope>NUCLEOTIDE SEQUENCE [LARGE SCALE GENOMIC DNA]</scope>
    <source>
        <strain evidence="2 3">MCB</strain>
    </source>
</reference>
<feature type="transmembrane region" description="Helical" evidence="1">
    <location>
        <begin position="146"/>
        <end position="163"/>
    </location>
</feature>
<feature type="transmembrane region" description="Helical" evidence="1">
    <location>
        <begin position="120"/>
        <end position="140"/>
    </location>
</feature>
<dbReference type="EMBL" id="LFCV01000099">
    <property type="protein sequence ID" value="KMJ44408.1"/>
    <property type="molecule type" value="Genomic_DNA"/>
</dbReference>
<dbReference type="STRING" id="880157.AB204_14405"/>
<keyword evidence="1" id="KW-0812">Transmembrane</keyword>
<feature type="transmembrane region" description="Helical" evidence="1">
    <location>
        <begin position="263"/>
        <end position="285"/>
    </location>
</feature>
<keyword evidence="1" id="KW-0472">Membrane</keyword>
<dbReference type="PATRIC" id="fig|880157.4.peg.3073"/>
<protein>
    <submittedName>
        <fullName evidence="2">Uncharacterized protein</fullName>
    </submittedName>
</protein>
<evidence type="ECO:0000313" key="3">
    <source>
        <dbReference type="Proteomes" id="UP000036277"/>
    </source>
</evidence>
<name>A0A0J5FQ59_9GAMM</name>
<comment type="caution">
    <text evidence="2">The sequence shown here is derived from an EMBL/GenBank/DDBJ whole genome shotgun (WGS) entry which is preliminary data.</text>
</comment>
<evidence type="ECO:0000256" key="1">
    <source>
        <dbReference type="SAM" id="Phobius"/>
    </source>
</evidence>
<feature type="transmembrane region" description="Helical" evidence="1">
    <location>
        <begin position="353"/>
        <end position="372"/>
    </location>
</feature>
<dbReference type="Proteomes" id="UP000036277">
    <property type="component" value="Unassembled WGS sequence"/>
</dbReference>
<feature type="transmembrane region" description="Helical" evidence="1">
    <location>
        <begin position="56"/>
        <end position="81"/>
    </location>
</feature>
<dbReference type="OrthoDB" id="6442084at2"/>